<accession>A0ABR6RWX4</accession>
<evidence type="ECO:0000313" key="2">
    <source>
        <dbReference type="Proteomes" id="UP000607331"/>
    </source>
</evidence>
<sequence length="147" mass="17008">MPFFKVEVTPEESWALLLRDEELSRVYQLIGGGRITGANPHPPRYWYVNEEEDASFCLLCMGDTPGHNPKHLYILRISMDYIIFQLIENHTVRFIHNSHLLDNDLYRVKYLILAGLDSVGYWGLGISDIFAEAVFDPTFEFAPELRS</sequence>
<gene>
    <name evidence="1" type="ORF">HII27_18110</name>
</gene>
<dbReference type="RefSeq" id="WP_185669158.1">
    <property type="nucleotide sequence ID" value="NZ_JABBJF010000020.1"/>
</dbReference>
<evidence type="ECO:0000313" key="1">
    <source>
        <dbReference type="EMBL" id="MBC1187633.1"/>
    </source>
</evidence>
<comment type="caution">
    <text evidence="1">The sequence shown here is derived from an EMBL/GenBank/DDBJ whole genome shotgun (WGS) entry which is preliminary data.</text>
</comment>
<reference evidence="1 2" key="1">
    <citation type="submission" date="2020-04" db="EMBL/GenBank/DDBJ databases">
        <title>The draft genome of Kluyvera sichuanensis strain SCKS090646.</title>
        <authorList>
            <person name="Wei L."/>
            <person name="Liu L."/>
            <person name="Feng Y."/>
            <person name="Zong Z."/>
        </authorList>
    </citation>
    <scope>NUCLEOTIDE SEQUENCE [LARGE SCALE GENOMIC DNA]</scope>
    <source>
        <strain evidence="1 2">090646</strain>
    </source>
</reference>
<protein>
    <submittedName>
        <fullName evidence="1">Uncharacterized protein</fullName>
    </submittedName>
</protein>
<organism evidence="1 2">
    <name type="scientific">Kluyvera sichuanensis</name>
    <dbReference type="NCBI Taxonomy" id="2725494"/>
    <lineage>
        <taxon>Bacteria</taxon>
        <taxon>Pseudomonadati</taxon>
        <taxon>Pseudomonadota</taxon>
        <taxon>Gammaproteobacteria</taxon>
        <taxon>Enterobacterales</taxon>
        <taxon>Enterobacteriaceae</taxon>
        <taxon>Kluyvera</taxon>
    </lineage>
</organism>
<dbReference type="Proteomes" id="UP000607331">
    <property type="component" value="Unassembled WGS sequence"/>
</dbReference>
<proteinExistence type="predicted"/>
<keyword evidence="2" id="KW-1185">Reference proteome</keyword>
<name>A0ABR6RWX4_9ENTR</name>
<dbReference type="EMBL" id="JABBJF010000020">
    <property type="protein sequence ID" value="MBC1187633.1"/>
    <property type="molecule type" value="Genomic_DNA"/>
</dbReference>